<gene>
    <name evidence="2" type="ORF">BT96DRAFT_796356</name>
</gene>
<protein>
    <submittedName>
        <fullName evidence="2">Uncharacterized protein</fullName>
    </submittedName>
</protein>
<sequence>IPLPGMPVFPVAFIPNKGKMKATDYCALHLKLRGLCGEAGIKLLASGADGAKSETKAQQLIVNKKTDKRLSYTYEKYGVYLSCPVYSDTGPHICTTDPDHARKTARNNFLYSTLLLIIGFMYLCHSVLMFLLTLIGCLLFIKDIFNADKQDDGAARRVAFLADSSFQILMRLSDQFILLTLAHLEYYPNTPFIPSHHGTHFLEHFYGIARSFIPDFSFGQFIEMYKHIIIRQRILSSGQYNSKKEKDSNNGY</sequence>
<dbReference type="EMBL" id="ML769577">
    <property type="protein sequence ID" value="KAE9393242.1"/>
    <property type="molecule type" value="Genomic_DNA"/>
</dbReference>
<feature type="non-terminal residue" evidence="2">
    <location>
        <position position="1"/>
    </location>
</feature>
<dbReference type="OrthoDB" id="2436145at2759"/>
<keyword evidence="1" id="KW-0472">Membrane</keyword>
<keyword evidence="1" id="KW-0812">Transmembrane</keyword>
<name>A0A6A4H4Z1_9AGAR</name>
<evidence type="ECO:0000256" key="1">
    <source>
        <dbReference type="SAM" id="Phobius"/>
    </source>
</evidence>
<evidence type="ECO:0000313" key="2">
    <source>
        <dbReference type="EMBL" id="KAE9393242.1"/>
    </source>
</evidence>
<feature type="transmembrane region" description="Helical" evidence="1">
    <location>
        <begin position="109"/>
        <end position="141"/>
    </location>
</feature>
<evidence type="ECO:0000313" key="3">
    <source>
        <dbReference type="Proteomes" id="UP000799118"/>
    </source>
</evidence>
<feature type="non-terminal residue" evidence="2">
    <location>
        <position position="252"/>
    </location>
</feature>
<keyword evidence="3" id="KW-1185">Reference proteome</keyword>
<organism evidence="2 3">
    <name type="scientific">Gymnopus androsaceus JB14</name>
    <dbReference type="NCBI Taxonomy" id="1447944"/>
    <lineage>
        <taxon>Eukaryota</taxon>
        <taxon>Fungi</taxon>
        <taxon>Dikarya</taxon>
        <taxon>Basidiomycota</taxon>
        <taxon>Agaricomycotina</taxon>
        <taxon>Agaricomycetes</taxon>
        <taxon>Agaricomycetidae</taxon>
        <taxon>Agaricales</taxon>
        <taxon>Marasmiineae</taxon>
        <taxon>Omphalotaceae</taxon>
        <taxon>Gymnopus</taxon>
    </lineage>
</organism>
<accession>A0A6A4H4Z1</accession>
<dbReference type="AlphaFoldDB" id="A0A6A4H4Z1"/>
<proteinExistence type="predicted"/>
<dbReference type="Proteomes" id="UP000799118">
    <property type="component" value="Unassembled WGS sequence"/>
</dbReference>
<reference evidence="2" key="1">
    <citation type="journal article" date="2019" name="Environ. Microbiol.">
        <title>Fungal ecological strategies reflected in gene transcription - a case study of two litter decomposers.</title>
        <authorList>
            <person name="Barbi F."/>
            <person name="Kohler A."/>
            <person name="Barry K."/>
            <person name="Baskaran P."/>
            <person name="Daum C."/>
            <person name="Fauchery L."/>
            <person name="Ihrmark K."/>
            <person name="Kuo A."/>
            <person name="LaButti K."/>
            <person name="Lipzen A."/>
            <person name="Morin E."/>
            <person name="Grigoriev I.V."/>
            <person name="Henrissat B."/>
            <person name="Lindahl B."/>
            <person name="Martin F."/>
        </authorList>
    </citation>
    <scope>NUCLEOTIDE SEQUENCE</scope>
    <source>
        <strain evidence="2">JB14</strain>
    </source>
</reference>
<keyword evidence="1" id="KW-1133">Transmembrane helix</keyword>